<dbReference type="EMBL" id="BLLK01000058">
    <property type="protein sequence ID" value="GFH57831.1"/>
    <property type="molecule type" value="Genomic_DNA"/>
</dbReference>
<evidence type="ECO:0000313" key="1">
    <source>
        <dbReference type="EMBL" id="GFH57831.1"/>
    </source>
</evidence>
<reference evidence="1 2" key="1">
    <citation type="journal article" date="2021" name="Sci. Rep.">
        <title>The genome of the diatom Chaetoceros tenuissimus carries an ancient integrated fragment of an extant virus.</title>
        <authorList>
            <person name="Hongo Y."/>
            <person name="Kimura K."/>
            <person name="Takaki Y."/>
            <person name="Yoshida Y."/>
            <person name="Baba S."/>
            <person name="Kobayashi G."/>
            <person name="Nagasaki K."/>
            <person name="Hano T."/>
            <person name="Tomaru Y."/>
        </authorList>
    </citation>
    <scope>NUCLEOTIDE SEQUENCE [LARGE SCALE GENOMIC DNA]</scope>
    <source>
        <strain evidence="1 2">NIES-3715</strain>
    </source>
</reference>
<accession>A0AAD3D700</accession>
<comment type="caution">
    <text evidence="1">The sequence shown here is derived from an EMBL/GenBank/DDBJ whole genome shotgun (WGS) entry which is preliminary data.</text>
</comment>
<name>A0AAD3D700_9STRA</name>
<proteinExistence type="predicted"/>
<keyword evidence="2" id="KW-1185">Reference proteome</keyword>
<sequence>MNVILKKTWKAKANQYQTEKGFSFHGTIKESDIDFINTRLGLISSCGKTGKLQFKMDNFGHFSASMNHDMQKYREEDYIVCIFDALETLGWGFKFQFDSECASMKALSGSFTKRECFLFQKQNTIRATAVIEGSYS</sequence>
<gene>
    <name evidence="1" type="ORF">CTEN210_14307</name>
</gene>
<dbReference type="Proteomes" id="UP001054902">
    <property type="component" value="Unassembled WGS sequence"/>
</dbReference>
<organism evidence="1 2">
    <name type="scientific">Chaetoceros tenuissimus</name>
    <dbReference type="NCBI Taxonomy" id="426638"/>
    <lineage>
        <taxon>Eukaryota</taxon>
        <taxon>Sar</taxon>
        <taxon>Stramenopiles</taxon>
        <taxon>Ochrophyta</taxon>
        <taxon>Bacillariophyta</taxon>
        <taxon>Coscinodiscophyceae</taxon>
        <taxon>Chaetocerotophycidae</taxon>
        <taxon>Chaetocerotales</taxon>
        <taxon>Chaetocerotaceae</taxon>
        <taxon>Chaetoceros</taxon>
    </lineage>
</organism>
<dbReference type="AlphaFoldDB" id="A0AAD3D700"/>
<protein>
    <submittedName>
        <fullName evidence="1">Uncharacterized protein</fullName>
    </submittedName>
</protein>
<evidence type="ECO:0000313" key="2">
    <source>
        <dbReference type="Proteomes" id="UP001054902"/>
    </source>
</evidence>